<organism evidence="1 2">
    <name type="scientific">Leucobacter luti</name>
    <dbReference type="NCBI Taxonomy" id="340320"/>
    <lineage>
        <taxon>Bacteria</taxon>
        <taxon>Bacillati</taxon>
        <taxon>Actinomycetota</taxon>
        <taxon>Actinomycetes</taxon>
        <taxon>Micrococcales</taxon>
        <taxon>Microbacteriaceae</taxon>
        <taxon>Leucobacter</taxon>
    </lineage>
</organism>
<dbReference type="AlphaFoldDB" id="A0A4R6S8B8"/>
<sequence length="29" mass="3209">MAFPAGLHLSFSDCSDLLDYTPNLQDHIS</sequence>
<evidence type="ECO:0000313" key="1">
    <source>
        <dbReference type="EMBL" id="TDP95547.1"/>
    </source>
</evidence>
<gene>
    <name evidence="1" type="ORF">EDF62_0236</name>
</gene>
<accession>A0A4R6S8B8</accession>
<protein>
    <submittedName>
        <fullName evidence="1">Uncharacterized protein</fullName>
    </submittedName>
</protein>
<name>A0A4R6S8B8_9MICO</name>
<proteinExistence type="predicted"/>
<evidence type="ECO:0000313" key="2">
    <source>
        <dbReference type="Proteomes" id="UP000295601"/>
    </source>
</evidence>
<dbReference type="EMBL" id="SNYA01000001">
    <property type="protein sequence ID" value="TDP95547.1"/>
    <property type="molecule type" value="Genomic_DNA"/>
</dbReference>
<keyword evidence="2" id="KW-1185">Reference proteome</keyword>
<dbReference type="Proteomes" id="UP000295601">
    <property type="component" value="Unassembled WGS sequence"/>
</dbReference>
<reference evidence="1 2" key="1">
    <citation type="submission" date="2019-03" db="EMBL/GenBank/DDBJ databases">
        <title>Genomic analyses of the natural microbiome of Caenorhabditis elegans.</title>
        <authorList>
            <person name="Samuel B."/>
        </authorList>
    </citation>
    <scope>NUCLEOTIDE SEQUENCE [LARGE SCALE GENOMIC DNA]</scope>
    <source>
        <strain evidence="1 2">JUb18</strain>
    </source>
</reference>
<comment type="caution">
    <text evidence="1">The sequence shown here is derived from an EMBL/GenBank/DDBJ whole genome shotgun (WGS) entry which is preliminary data.</text>
</comment>